<protein>
    <submittedName>
        <fullName evidence="12 13">QRFP-like peptide receptor</fullName>
    </submittedName>
</protein>
<keyword evidence="6 8" id="KW-0675">Receptor</keyword>
<feature type="domain" description="G-protein coupled receptors family 1 profile" evidence="10">
    <location>
        <begin position="85"/>
        <end position="352"/>
    </location>
</feature>
<accession>A0A9W3AFV0</accession>
<proteinExistence type="inferred from homology"/>
<comment type="subcellular location">
    <subcellularLocation>
        <location evidence="1">Membrane</location>
        <topology evidence="1">Multi-pass membrane protein</topology>
    </subcellularLocation>
</comment>
<dbReference type="SMART" id="SM01381">
    <property type="entry name" value="7TM_GPCR_Srsx"/>
    <property type="match status" value="1"/>
</dbReference>
<gene>
    <name evidence="12 13" type="primary">LOC106060787</name>
</gene>
<feature type="transmembrane region" description="Helical" evidence="9">
    <location>
        <begin position="67"/>
        <end position="94"/>
    </location>
</feature>
<feature type="transmembrane region" description="Helical" evidence="9">
    <location>
        <begin position="289"/>
        <end position="313"/>
    </location>
</feature>
<evidence type="ECO:0000256" key="7">
    <source>
        <dbReference type="ARBA" id="ARBA00023224"/>
    </source>
</evidence>
<evidence type="ECO:0000256" key="3">
    <source>
        <dbReference type="ARBA" id="ARBA00022989"/>
    </source>
</evidence>
<dbReference type="PRINTS" id="PR00237">
    <property type="entry name" value="GPCRRHODOPSN"/>
</dbReference>
<evidence type="ECO:0000256" key="9">
    <source>
        <dbReference type="SAM" id="Phobius"/>
    </source>
</evidence>
<dbReference type="Pfam" id="PF00001">
    <property type="entry name" value="7tm_1"/>
    <property type="match status" value="1"/>
</dbReference>
<dbReference type="GeneID" id="106060787"/>
<dbReference type="RefSeq" id="XP_055886177.1">
    <property type="nucleotide sequence ID" value="XM_056030202.1"/>
</dbReference>
<evidence type="ECO:0000256" key="2">
    <source>
        <dbReference type="ARBA" id="ARBA00022692"/>
    </source>
</evidence>
<dbReference type="InterPro" id="IPR017452">
    <property type="entry name" value="GPCR_Rhodpsn_7TM"/>
</dbReference>
<dbReference type="GO" id="GO:0004930">
    <property type="term" value="F:G protein-coupled receptor activity"/>
    <property type="evidence" value="ECO:0007669"/>
    <property type="project" value="UniProtKB-KW"/>
</dbReference>
<feature type="transmembrane region" description="Helical" evidence="9">
    <location>
        <begin position="146"/>
        <end position="165"/>
    </location>
</feature>
<dbReference type="GO" id="GO:0005886">
    <property type="term" value="C:plasma membrane"/>
    <property type="evidence" value="ECO:0007669"/>
    <property type="project" value="TreeGrafter"/>
</dbReference>
<dbReference type="SUPFAM" id="SSF81321">
    <property type="entry name" value="Family A G protein-coupled receptor-like"/>
    <property type="match status" value="1"/>
</dbReference>
<feature type="transmembrane region" description="Helical" evidence="9">
    <location>
        <begin position="333"/>
        <end position="355"/>
    </location>
</feature>
<feature type="transmembrane region" description="Helical" evidence="9">
    <location>
        <begin position="186"/>
        <end position="206"/>
    </location>
</feature>
<dbReference type="AlphaFoldDB" id="A0A9W3AFV0"/>
<comment type="similarity">
    <text evidence="8">Belongs to the G-protein coupled receptor 1 family.</text>
</comment>
<dbReference type="PANTHER" id="PTHR24243">
    <property type="entry name" value="G-PROTEIN COUPLED RECEPTOR"/>
    <property type="match status" value="1"/>
</dbReference>
<dbReference type="PROSITE" id="PS50262">
    <property type="entry name" value="G_PROTEIN_RECEP_F1_2"/>
    <property type="match status" value="1"/>
</dbReference>
<keyword evidence="5 9" id="KW-0472">Membrane</keyword>
<keyword evidence="4 8" id="KW-0297">G-protein coupled receptor</keyword>
<evidence type="ECO:0000313" key="12">
    <source>
        <dbReference type="RefSeq" id="XP_055886177.1"/>
    </source>
</evidence>
<organism evidence="11 12">
    <name type="scientific">Biomphalaria glabrata</name>
    <name type="common">Bloodfluke planorb</name>
    <name type="synonym">Freshwater snail</name>
    <dbReference type="NCBI Taxonomy" id="6526"/>
    <lineage>
        <taxon>Eukaryota</taxon>
        <taxon>Metazoa</taxon>
        <taxon>Spiralia</taxon>
        <taxon>Lophotrochozoa</taxon>
        <taxon>Mollusca</taxon>
        <taxon>Gastropoda</taxon>
        <taxon>Heterobranchia</taxon>
        <taxon>Euthyneura</taxon>
        <taxon>Panpulmonata</taxon>
        <taxon>Hygrophila</taxon>
        <taxon>Lymnaeoidea</taxon>
        <taxon>Planorbidae</taxon>
        <taxon>Biomphalaria</taxon>
    </lineage>
</organism>
<keyword evidence="2 8" id="KW-0812">Transmembrane</keyword>
<dbReference type="PANTHER" id="PTHR24243:SF233">
    <property type="entry name" value="THYROTROPIN-RELEASING HORMONE RECEPTOR"/>
    <property type="match status" value="1"/>
</dbReference>
<feature type="transmembrane region" description="Helical" evidence="9">
    <location>
        <begin position="236"/>
        <end position="262"/>
    </location>
</feature>
<dbReference type="OMA" id="VSICITP"/>
<dbReference type="PROSITE" id="PS00237">
    <property type="entry name" value="G_PROTEIN_RECEP_F1_1"/>
    <property type="match status" value="1"/>
</dbReference>
<dbReference type="RefSeq" id="XP_055886183.1">
    <property type="nucleotide sequence ID" value="XM_056030208.1"/>
</dbReference>
<keyword evidence="11" id="KW-1185">Reference proteome</keyword>
<name>A0A9W3AFV0_BIOGL</name>
<dbReference type="Gene3D" id="1.20.1070.10">
    <property type="entry name" value="Rhodopsin 7-helix transmembrane proteins"/>
    <property type="match status" value="1"/>
</dbReference>
<keyword evidence="7 8" id="KW-0807">Transducer</keyword>
<evidence type="ECO:0000256" key="4">
    <source>
        <dbReference type="ARBA" id="ARBA00023040"/>
    </source>
</evidence>
<sequence length="418" mass="46400">MVDFSSVDVSSIDIHYEASRGAGNTSSLVNMAISETGHAATGVFLSTGTNSSLNSTGPPGDPVPLYIMVWVMTANILVFLTGALGNLLVILVVICVREMKTATNLCLMNLSVADLLVLVICQPSAMLEFICHEKWLLGNAMCKLTVYLENLVTVASILIILAVSMERFWAVYYPLKTHTSGSKSKAMITMAVIWVTSAAVTSPFLITTVVDQQYHNIENQYVDVCITPTQYTWHKFYIIACFILIFAIPMILLAILYALIIFKITRETMDCKQMTQSAKNQSQQNRRQLVGMLLGIIILFFICLLPFRIMAIWIAFAADNIVVKLGVEPSLNLLYVCRLLIYVNSAGNPIIYNMVSTKFRRAFQRVIRTYCCMCKKKMVTGRGVSNGTFSHATRMTTMSHYSTVEQDTNDVSDTGDAV</sequence>
<feature type="transmembrane region" description="Helical" evidence="9">
    <location>
        <begin position="106"/>
        <end position="126"/>
    </location>
</feature>
<evidence type="ECO:0000256" key="6">
    <source>
        <dbReference type="ARBA" id="ARBA00023170"/>
    </source>
</evidence>
<evidence type="ECO:0000313" key="13">
    <source>
        <dbReference type="RefSeq" id="XP_055886183.1"/>
    </source>
</evidence>
<evidence type="ECO:0000256" key="8">
    <source>
        <dbReference type="RuleBase" id="RU000688"/>
    </source>
</evidence>
<reference evidence="12 13" key="1">
    <citation type="submission" date="2025-04" db="UniProtKB">
        <authorList>
            <consortium name="RefSeq"/>
        </authorList>
    </citation>
    <scope>IDENTIFICATION</scope>
</reference>
<dbReference type="InterPro" id="IPR000276">
    <property type="entry name" value="GPCR_Rhodpsn"/>
</dbReference>
<evidence type="ECO:0000256" key="1">
    <source>
        <dbReference type="ARBA" id="ARBA00004141"/>
    </source>
</evidence>
<dbReference type="OrthoDB" id="10036964at2759"/>
<dbReference type="Proteomes" id="UP001165740">
    <property type="component" value="Chromosome 1"/>
</dbReference>
<keyword evidence="3 9" id="KW-1133">Transmembrane helix</keyword>
<evidence type="ECO:0000256" key="5">
    <source>
        <dbReference type="ARBA" id="ARBA00023136"/>
    </source>
</evidence>
<evidence type="ECO:0000313" key="11">
    <source>
        <dbReference type="Proteomes" id="UP001165740"/>
    </source>
</evidence>
<evidence type="ECO:0000259" key="10">
    <source>
        <dbReference type="PROSITE" id="PS50262"/>
    </source>
</evidence>